<evidence type="ECO:0008006" key="9">
    <source>
        <dbReference type="Google" id="ProtNLM"/>
    </source>
</evidence>
<sequence length="289" mass="31508">GAVRLSVYYESLCPDSIRFIKYQLHPTYLLLGNYMHVDFVPYGKASQSRKPNGGYSFQCQHGPNECKGNMQQACALSLLPHNATTQVQFVSCVMSSQSPPNAGRQCANILGIDYNAIASCANSTEGQNLLAALGNRTHSVSPKITFIPTIVFNGVYTQTDQDDSMDNLLRVVCRHIVGTKPAAFEKIPDQGVGRAVKHGDSCLEEDKSTIHEFVVSVLSEDESNSNSSSNDYLFDECDSSPVSKRILLQPKPVNSKASDVDLNEQGVSDCGGRGAPDETCGKEQLFDWN</sequence>
<evidence type="ECO:0000256" key="4">
    <source>
        <dbReference type="ARBA" id="ARBA00022729"/>
    </source>
</evidence>
<keyword evidence="4" id="KW-0732">Signal</keyword>
<evidence type="ECO:0000313" key="7">
    <source>
        <dbReference type="EMBL" id="KAJ9582816.1"/>
    </source>
</evidence>
<organism evidence="7 8">
    <name type="scientific">Diploptera punctata</name>
    <name type="common">Pacific beetle cockroach</name>
    <dbReference type="NCBI Taxonomy" id="6984"/>
    <lineage>
        <taxon>Eukaryota</taxon>
        <taxon>Metazoa</taxon>
        <taxon>Ecdysozoa</taxon>
        <taxon>Arthropoda</taxon>
        <taxon>Hexapoda</taxon>
        <taxon>Insecta</taxon>
        <taxon>Pterygota</taxon>
        <taxon>Neoptera</taxon>
        <taxon>Polyneoptera</taxon>
        <taxon>Dictyoptera</taxon>
        <taxon>Blattodea</taxon>
        <taxon>Blaberoidea</taxon>
        <taxon>Blaberidae</taxon>
        <taxon>Diplopterinae</taxon>
        <taxon>Diploptera</taxon>
    </lineage>
</organism>
<comment type="subcellular location">
    <subcellularLocation>
        <location evidence="1">Secreted</location>
    </subcellularLocation>
</comment>
<dbReference type="Pfam" id="PF03227">
    <property type="entry name" value="GILT"/>
    <property type="match status" value="1"/>
</dbReference>
<proteinExistence type="inferred from homology"/>
<comment type="similarity">
    <text evidence="2">Belongs to the GILT family.</text>
</comment>
<dbReference type="GO" id="GO:0005576">
    <property type="term" value="C:extracellular region"/>
    <property type="evidence" value="ECO:0007669"/>
    <property type="project" value="UniProtKB-SubCell"/>
</dbReference>
<feature type="non-terminal residue" evidence="7">
    <location>
        <position position="1"/>
    </location>
</feature>
<keyword evidence="5" id="KW-0325">Glycoprotein</keyword>
<evidence type="ECO:0000256" key="1">
    <source>
        <dbReference type="ARBA" id="ARBA00004613"/>
    </source>
</evidence>
<reference evidence="7" key="2">
    <citation type="submission" date="2023-05" db="EMBL/GenBank/DDBJ databases">
        <authorList>
            <person name="Fouks B."/>
        </authorList>
    </citation>
    <scope>NUCLEOTIDE SEQUENCE</scope>
    <source>
        <strain evidence="7">Stay&amp;Tobe</strain>
        <tissue evidence="7">Testes</tissue>
    </source>
</reference>
<gene>
    <name evidence="7" type="ORF">L9F63_022835</name>
</gene>
<comment type="caution">
    <text evidence="7">The sequence shown here is derived from an EMBL/GenBank/DDBJ whole genome shotgun (WGS) entry which is preliminary data.</text>
</comment>
<keyword evidence="3" id="KW-0964">Secreted</keyword>
<evidence type="ECO:0000256" key="3">
    <source>
        <dbReference type="ARBA" id="ARBA00022525"/>
    </source>
</evidence>
<dbReference type="AlphaFoldDB" id="A0AAD7ZLZ9"/>
<reference evidence="7" key="1">
    <citation type="journal article" date="2023" name="IScience">
        <title>Live-bearing cockroach genome reveals convergent evolutionary mechanisms linked to viviparity in insects and beyond.</title>
        <authorList>
            <person name="Fouks B."/>
            <person name="Harrison M.C."/>
            <person name="Mikhailova A.A."/>
            <person name="Marchal E."/>
            <person name="English S."/>
            <person name="Carruthers M."/>
            <person name="Jennings E.C."/>
            <person name="Chiamaka E.L."/>
            <person name="Frigard R.A."/>
            <person name="Pippel M."/>
            <person name="Attardo G.M."/>
            <person name="Benoit J.B."/>
            <person name="Bornberg-Bauer E."/>
            <person name="Tobe S.S."/>
        </authorList>
    </citation>
    <scope>NUCLEOTIDE SEQUENCE</scope>
    <source>
        <strain evidence="7">Stay&amp;Tobe</strain>
    </source>
</reference>
<name>A0AAD7ZLZ9_DIPPU</name>
<dbReference type="GO" id="GO:0016671">
    <property type="term" value="F:oxidoreductase activity, acting on a sulfur group of donors, disulfide as acceptor"/>
    <property type="evidence" value="ECO:0007669"/>
    <property type="project" value="InterPro"/>
</dbReference>
<dbReference type="Proteomes" id="UP001233999">
    <property type="component" value="Unassembled WGS sequence"/>
</dbReference>
<feature type="compositionally biased region" description="Basic and acidic residues" evidence="6">
    <location>
        <begin position="275"/>
        <end position="289"/>
    </location>
</feature>
<keyword evidence="8" id="KW-1185">Reference proteome</keyword>
<dbReference type="EMBL" id="JASPKZ010007733">
    <property type="protein sequence ID" value="KAJ9582816.1"/>
    <property type="molecule type" value="Genomic_DNA"/>
</dbReference>
<accession>A0AAD7ZLZ9</accession>
<dbReference type="PANTHER" id="PTHR13234:SF8">
    <property type="entry name" value="GAMMA-INTERFERON-INDUCIBLE LYSOSOMAL THIOL REDUCTASE"/>
    <property type="match status" value="1"/>
</dbReference>
<dbReference type="InterPro" id="IPR004911">
    <property type="entry name" value="Interferon-induced_GILT"/>
</dbReference>
<evidence type="ECO:0000256" key="6">
    <source>
        <dbReference type="SAM" id="MobiDB-lite"/>
    </source>
</evidence>
<feature type="region of interest" description="Disordered" evidence="6">
    <location>
        <begin position="253"/>
        <end position="289"/>
    </location>
</feature>
<dbReference type="PANTHER" id="PTHR13234">
    <property type="entry name" value="GAMMA-INTERFERON INDUCIBLE LYSOSOMAL THIOL REDUCTASE GILT"/>
    <property type="match status" value="1"/>
</dbReference>
<evidence type="ECO:0000256" key="2">
    <source>
        <dbReference type="ARBA" id="ARBA00005679"/>
    </source>
</evidence>
<evidence type="ECO:0000256" key="5">
    <source>
        <dbReference type="ARBA" id="ARBA00023180"/>
    </source>
</evidence>
<evidence type="ECO:0000313" key="8">
    <source>
        <dbReference type="Proteomes" id="UP001233999"/>
    </source>
</evidence>
<protein>
    <recommendedName>
        <fullName evidence="9">Gamma-interferon-inducible lysosomal thiol reductase</fullName>
    </recommendedName>
</protein>